<dbReference type="EMBL" id="DSBX01000325">
    <property type="protein sequence ID" value="HDR00306.1"/>
    <property type="molecule type" value="Genomic_DNA"/>
</dbReference>
<organism evidence="2">
    <name type="scientific">candidate division WOR-3 bacterium</name>
    <dbReference type="NCBI Taxonomy" id="2052148"/>
    <lineage>
        <taxon>Bacteria</taxon>
        <taxon>Bacteria division WOR-3</taxon>
    </lineage>
</organism>
<name>A0A7V0T6X7_UNCW3</name>
<keyword evidence="1" id="KW-0732">Signal</keyword>
<feature type="chain" id="PRO_5031477463" description="DUF4424 domain-containing protein" evidence="1">
    <location>
        <begin position="24"/>
        <end position="190"/>
    </location>
</feature>
<protein>
    <recommendedName>
        <fullName evidence="3">DUF4424 domain-containing protein</fullName>
    </recommendedName>
</protein>
<accession>A0A7V0T6X7</accession>
<gene>
    <name evidence="2" type="ORF">ENN51_08505</name>
</gene>
<feature type="signal peptide" evidence="1">
    <location>
        <begin position="1"/>
        <end position="23"/>
    </location>
</feature>
<comment type="caution">
    <text evidence="2">The sequence shown here is derived from an EMBL/GenBank/DDBJ whole genome shotgun (WGS) entry which is preliminary data.</text>
</comment>
<reference evidence="2" key="1">
    <citation type="journal article" date="2020" name="mSystems">
        <title>Genome- and Community-Level Interaction Insights into Carbon Utilization and Element Cycling Functions of Hydrothermarchaeota in Hydrothermal Sediment.</title>
        <authorList>
            <person name="Zhou Z."/>
            <person name="Liu Y."/>
            <person name="Xu W."/>
            <person name="Pan J."/>
            <person name="Luo Z.H."/>
            <person name="Li M."/>
        </authorList>
    </citation>
    <scope>NUCLEOTIDE SEQUENCE [LARGE SCALE GENOMIC DNA]</scope>
    <source>
        <strain evidence="2">SpSt-1182</strain>
    </source>
</reference>
<evidence type="ECO:0008006" key="3">
    <source>
        <dbReference type="Google" id="ProtNLM"/>
    </source>
</evidence>
<dbReference type="AlphaFoldDB" id="A0A7V0T6X7"/>
<evidence type="ECO:0000313" key="2">
    <source>
        <dbReference type="EMBL" id="HDR00306.1"/>
    </source>
</evidence>
<dbReference type="Proteomes" id="UP000885672">
    <property type="component" value="Unassembled WGS sequence"/>
</dbReference>
<dbReference type="PROSITE" id="PS51257">
    <property type="entry name" value="PROKAR_LIPOPROTEIN"/>
    <property type="match status" value="1"/>
</dbReference>
<evidence type="ECO:0000256" key="1">
    <source>
        <dbReference type="SAM" id="SignalP"/>
    </source>
</evidence>
<proteinExistence type="predicted"/>
<sequence>MTTTTRLAAGLILLALAACRREAAGPIHFAREEIDITVRPGAVEVLGTYHFTCSAEETVAAIISYPFPLDSVHGYPDSVVLPGRRFELADSAARFVMRFPPRGEASFTAWYRQPLSGSEARYIVTSTRQWRRPIDRAQFRVTVPADLPGATLNYRPDSTRRTDSTLTWFFTRLRFYPSEDVIVRWSDRAR</sequence>